<dbReference type="Gene3D" id="1.20.1530.20">
    <property type="match status" value="1"/>
</dbReference>
<dbReference type="Gene3D" id="3.40.50.720">
    <property type="entry name" value="NAD(P)-binding Rossmann-like Domain"/>
    <property type="match status" value="1"/>
</dbReference>
<feature type="transmembrane region" description="Helical" evidence="7">
    <location>
        <begin position="193"/>
        <end position="214"/>
    </location>
</feature>
<feature type="transmembrane region" description="Helical" evidence="7">
    <location>
        <begin position="288"/>
        <end position="307"/>
    </location>
</feature>
<evidence type="ECO:0000256" key="7">
    <source>
        <dbReference type="SAM" id="Phobius"/>
    </source>
</evidence>
<reference evidence="9" key="1">
    <citation type="submission" date="2023-03" db="EMBL/GenBank/DDBJ databases">
        <title>Mesosutterella sp. nov. isolated from porcine feces.</title>
        <authorList>
            <person name="Yu S."/>
        </authorList>
    </citation>
    <scope>NUCLEOTIDE SEQUENCE</scope>
    <source>
        <strain evidence="9">AGMB02718</strain>
    </source>
</reference>
<feature type="transmembrane region" description="Helical" evidence="7">
    <location>
        <begin position="6"/>
        <end position="26"/>
    </location>
</feature>
<feature type="transmembrane region" description="Helical" evidence="7">
    <location>
        <begin position="56"/>
        <end position="74"/>
    </location>
</feature>
<feature type="transmembrane region" description="Helical" evidence="7">
    <location>
        <begin position="313"/>
        <end position="335"/>
    </location>
</feature>
<evidence type="ECO:0000256" key="1">
    <source>
        <dbReference type="ARBA" id="ARBA00004141"/>
    </source>
</evidence>
<evidence type="ECO:0000313" key="10">
    <source>
        <dbReference type="Proteomes" id="UP001165481"/>
    </source>
</evidence>
<proteinExistence type="inferred from homology"/>
<keyword evidence="6 7" id="KW-0472">Membrane</keyword>
<gene>
    <name evidence="9" type="ORF">MUN46_010970</name>
</gene>
<comment type="caution">
    <text evidence="9">The sequence shown here is derived from an EMBL/GenBank/DDBJ whole genome shotgun (WGS) entry which is preliminary data.</text>
</comment>
<dbReference type="PANTHER" id="PTHR42751:SF1">
    <property type="entry name" value="CATION_PROTON ANTIPORTER YBAL-RELATED"/>
    <property type="match status" value="1"/>
</dbReference>
<evidence type="ECO:0000259" key="8">
    <source>
        <dbReference type="PROSITE" id="PS51201"/>
    </source>
</evidence>
<dbReference type="InterPro" id="IPR038770">
    <property type="entry name" value="Na+/solute_symporter_sf"/>
</dbReference>
<feature type="domain" description="RCK N-terminal" evidence="8">
    <location>
        <begin position="430"/>
        <end position="553"/>
    </location>
</feature>
<evidence type="ECO:0000256" key="5">
    <source>
        <dbReference type="ARBA" id="ARBA00022989"/>
    </source>
</evidence>
<keyword evidence="10" id="KW-1185">Reference proteome</keyword>
<dbReference type="EMBL" id="JAKZJU020000002">
    <property type="protein sequence ID" value="MDL2060457.1"/>
    <property type="molecule type" value="Genomic_DNA"/>
</dbReference>
<comment type="subcellular location">
    <subcellularLocation>
        <location evidence="1">Membrane</location>
        <topology evidence="1">Multi-pass membrane protein</topology>
    </subcellularLocation>
</comment>
<feature type="transmembrane region" description="Helical" evidence="7">
    <location>
        <begin position="234"/>
        <end position="267"/>
    </location>
</feature>
<protein>
    <submittedName>
        <fullName evidence="9">Cation:proton antiporter</fullName>
    </submittedName>
</protein>
<dbReference type="SUPFAM" id="SSF51735">
    <property type="entry name" value="NAD(P)-binding Rossmann-fold domains"/>
    <property type="match status" value="1"/>
</dbReference>
<feature type="transmembrane region" description="Helical" evidence="7">
    <location>
        <begin position="374"/>
        <end position="395"/>
    </location>
</feature>
<comment type="similarity">
    <text evidence="2">Belongs to the monovalent cation:proton antiporter 2 (CPA2) transporter (TC 2.A.37) family.</text>
</comment>
<evidence type="ECO:0000313" key="9">
    <source>
        <dbReference type="EMBL" id="MDL2060457.1"/>
    </source>
</evidence>
<dbReference type="Proteomes" id="UP001165481">
    <property type="component" value="Unassembled WGS sequence"/>
</dbReference>
<dbReference type="PANTHER" id="PTHR42751">
    <property type="entry name" value="SODIUM/HYDROGEN EXCHANGER FAMILY/TRKA DOMAIN PROTEIN"/>
    <property type="match status" value="1"/>
</dbReference>
<organism evidence="9 10">
    <name type="scientific">Mesosutterella faecium</name>
    <dbReference type="NCBI Taxonomy" id="2925194"/>
    <lineage>
        <taxon>Bacteria</taxon>
        <taxon>Pseudomonadati</taxon>
        <taxon>Pseudomonadota</taxon>
        <taxon>Betaproteobacteria</taxon>
        <taxon>Burkholderiales</taxon>
        <taxon>Sutterellaceae</taxon>
        <taxon>Mesosutterella</taxon>
    </lineage>
</organism>
<feature type="transmembrane region" description="Helical" evidence="7">
    <location>
        <begin position="33"/>
        <end position="50"/>
    </location>
</feature>
<feature type="transmembrane region" description="Helical" evidence="7">
    <location>
        <begin position="86"/>
        <end position="106"/>
    </location>
</feature>
<dbReference type="PROSITE" id="PS51201">
    <property type="entry name" value="RCK_N"/>
    <property type="match status" value="1"/>
</dbReference>
<keyword evidence="5 7" id="KW-1133">Transmembrane helix</keyword>
<evidence type="ECO:0000256" key="4">
    <source>
        <dbReference type="ARBA" id="ARBA00022692"/>
    </source>
</evidence>
<sequence>MEQNFTLISTLAAGFVFALVFGVIAQRFRVPPLVGYLLAGIIISPATPGYVADVELAHQLSEIGIMLLMFGVGLHFSLKDLLRVKAIAIPGAVAQMALATLLGMVVSHLWGWSWGQCFVFGLSLSCASTVVLLKALDSKGILKTMDGQIAVGWLVVEDIMTVVLLVLLPPLAAVLGGSIGTSTAMTAEGSQPLWLIFLSTLGRVAAFIAFMLVFGKRVLPWLLWQVAKTGSRELFTLCVLASAIGIAYGASLVFDVSFALGAFFAGMVMQESKYAHAAAIESLPLQDAFSVIFFVGVGMMFEPSILVSQPLQLLLTLAIIMLGKSAGAFFLVLLFRRPLHTALTVAAALAQIGEFSFILAGLGVSLGLLPREGMSLILAAAILSIALNPVAFALVPSIKEGMKKRWSFALAADRRAARDFRQEHVKDEEKRKVIIVGGAAAGAEVARALKAEGVPFTIVEDDPALIRELEREGLSVTPGPAESLGTLAQAGVQDASLLLVAMPNSIRAIRAVGAARELNPDLKSAVFAKNAAEAERFRENIGINEAFYAEKELARAAARFALEQAGRASPEGAAAPGGKLALS</sequence>
<feature type="transmembrane region" description="Helical" evidence="7">
    <location>
        <begin position="342"/>
        <end position="368"/>
    </location>
</feature>
<dbReference type="Pfam" id="PF02254">
    <property type="entry name" value="TrkA_N"/>
    <property type="match status" value="1"/>
</dbReference>
<accession>A0ABT7IPZ9</accession>
<name>A0ABT7IPZ9_9BURK</name>
<dbReference type="Pfam" id="PF00999">
    <property type="entry name" value="Na_H_Exchanger"/>
    <property type="match status" value="1"/>
</dbReference>
<keyword evidence="3" id="KW-0813">Transport</keyword>
<keyword evidence="4 7" id="KW-0812">Transmembrane</keyword>
<evidence type="ECO:0000256" key="3">
    <source>
        <dbReference type="ARBA" id="ARBA00022448"/>
    </source>
</evidence>
<evidence type="ECO:0000256" key="6">
    <source>
        <dbReference type="ARBA" id="ARBA00023136"/>
    </source>
</evidence>
<evidence type="ECO:0000256" key="2">
    <source>
        <dbReference type="ARBA" id="ARBA00005551"/>
    </source>
</evidence>
<dbReference type="InterPro" id="IPR003148">
    <property type="entry name" value="RCK_N"/>
</dbReference>
<dbReference type="InterPro" id="IPR006153">
    <property type="entry name" value="Cation/H_exchanger_TM"/>
</dbReference>
<dbReference type="InterPro" id="IPR036291">
    <property type="entry name" value="NAD(P)-bd_dom_sf"/>
</dbReference>
<feature type="transmembrane region" description="Helical" evidence="7">
    <location>
        <begin position="162"/>
        <end position="181"/>
    </location>
</feature>
<dbReference type="RefSeq" id="WP_243375968.1">
    <property type="nucleotide sequence ID" value="NZ_JAKZJU020000002.1"/>
</dbReference>